<name>A0ABS1CBZ2_9GAMM</name>
<dbReference type="SUPFAM" id="SSF53335">
    <property type="entry name" value="S-adenosyl-L-methionine-dependent methyltransferases"/>
    <property type="match status" value="1"/>
</dbReference>
<feature type="domain" description="DNA methylase adenine-specific" evidence="3">
    <location>
        <begin position="1"/>
        <end position="130"/>
    </location>
</feature>
<dbReference type="EMBL" id="NRRV01000002">
    <property type="protein sequence ID" value="MBK1629430.1"/>
    <property type="molecule type" value="Genomic_DNA"/>
</dbReference>
<evidence type="ECO:0000259" key="3">
    <source>
        <dbReference type="Pfam" id="PF02384"/>
    </source>
</evidence>
<dbReference type="Pfam" id="PF02384">
    <property type="entry name" value="N6_Mtase"/>
    <property type="match status" value="1"/>
</dbReference>
<protein>
    <recommendedName>
        <fullName evidence="3">DNA methylase adenine-specific domain-containing protein</fullName>
    </recommendedName>
</protein>
<accession>A0ABS1CBZ2</accession>
<reference evidence="4 5" key="1">
    <citation type="journal article" date="2020" name="Microorganisms">
        <title>Osmotic Adaptation and Compatible Solute Biosynthesis of Phototrophic Bacteria as Revealed from Genome Analyses.</title>
        <authorList>
            <person name="Imhoff J.F."/>
            <person name="Rahn T."/>
            <person name="Kunzel S."/>
            <person name="Keller A."/>
            <person name="Neulinger S.C."/>
        </authorList>
    </citation>
    <scope>NUCLEOTIDE SEQUENCE [LARGE SCALE GENOMIC DNA]</scope>
    <source>
        <strain evidence="4 5">DSM 6210</strain>
    </source>
</reference>
<organism evidence="4 5">
    <name type="scientific">Thiohalocapsa halophila</name>
    <dbReference type="NCBI Taxonomy" id="69359"/>
    <lineage>
        <taxon>Bacteria</taxon>
        <taxon>Pseudomonadati</taxon>
        <taxon>Pseudomonadota</taxon>
        <taxon>Gammaproteobacteria</taxon>
        <taxon>Chromatiales</taxon>
        <taxon>Chromatiaceae</taxon>
        <taxon>Thiohalocapsa</taxon>
    </lineage>
</organism>
<dbReference type="Proteomes" id="UP000748752">
    <property type="component" value="Unassembled WGS sequence"/>
</dbReference>
<evidence type="ECO:0000313" key="4">
    <source>
        <dbReference type="EMBL" id="MBK1629430.1"/>
    </source>
</evidence>
<gene>
    <name evidence="4" type="ORF">CKO31_01495</name>
</gene>
<comment type="similarity">
    <text evidence="1">Belongs to the N(4)/N(6)-methyltransferase family.</text>
</comment>
<comment type="caution">
    <text evidence="4">The sequence shown here is derived from an EMBL/GenBank/DDBJ whole genome shotgun (WGS) entry which is preliminary data.</text>
</comment>
<dbReference type="PANTHER" id="PTHR42998">
    <property type="entry name" value="TYPE I RESTRICTION ENZYME HINDVIIP M PROTEIN-RELATED"/>
    <property type="match status" value="1"/>
</dbReference>
<feature type="region of interest" description="Disordered" evidence="2">
    <location>
        <begin position="179"/>
        <end position="199"/>
    </location>
</feature>
<dbReference type="PANTHER" id="PTHR42998:SF1">
    <property type="entry name" value="TYPE I RESTRICTION ENZYME HINDI METHYLASE SUBUNIT"/>
    <property type="match status" value="1"/>
</dbReference>
<dbReference type="InterPro" id="IPR029063">
    <property type="entry name" value="SAM-dependent_MTases_sf"/>
</dbReference>
<sequence length="242" mass="25363">MVRMLDPKPNERVLDPACGTGGFLAATVAHQLARYKRDTVSGADGAEPDTADALSAADAVRRYVQTNLFGCDFDPALVRATTMNLLMAAGDRGHVFHLDSLSFPQGHLDGLPAAKKEIPFGTIDVLMTNPSTTSMRQGGAGRSCRGSTSTAGWAATSRTRTGCCGCWLKWTRASPPIRGWTGLWPSSGPPRTRAGRPPVSAPFPSPAGAGMTATSCNGCSTTSRGTWAASRAARPPRPIGTF</sequence>
<evidence type="ECO:0000313" key="5">
    <source>
        <dbReference type="Proteomes" id="UP000748752"/>
    </source>
</evidence>
<keyword evidence="5" id="KW-1185">Reference proteome</keyword>
<dbReference type="Gene3D" id="3.40.50.150">
    <property type="entry name" value="Vaccinia Virus protein VP39"/>
    <property type="match status" value="1"/>
</dbReference>
<dbReference type="InterPro" id="IPR052916">
    <property type="entry name" value="Type-I_RE_MTase_Subunit"/>
</dbReference>
<evidence type="ECO:0000256" key="2">
    <source>
        <dbReference type="SAM" id="MobiDB-lite"/>
    </source>
</evidence>
<proteinExistence type="inferred from homology"/>
<dbReference type="InterPro" id="IPR003356">
    <property type="entry name" value="DNA_methylase_A-5"/>
</dbReference>
<evidence type="ECO:0000256" key="1">
    <source>
        <dbReference type="ARBA" id="ARBA00006594"/>
    </source>
</evidence>